<sequence length="51" mass="5972">MIFHLRKLILLNPDIATHTKWTYPLTNRDSASVAIDFEKTFQFLKMSAYLA</sequence>
<dbReference type="EMBL" id="CAMKVN010002315">
    <property type="protein sequence ID" value="CAI2180563.1"/>
    <property type="molecule type" value="Genomic_DNA"/>
</dbReference>
<comment type="caution">
    <text evidence="1">The sequence shown here is derived from an EMBL/GenBank/DDBJ whole genome shotgun (WGS) entry which is preliminary data.</text>
</comment>
<accession>A0A9W4ST44</accession>
<proteinExistence type="predicted"/>
<keyword evidence="2" id="KW-1185">Reference proteome</keyword>
<dbReference type="Proteomes" id="UP001153678">
    <property type="component" value="Unassembled WGS sequence"/>
</dbReference>
<dbReference type="AlphaFoldDB" id="A0A9W4ST44"/>
<name>A0A9W4ST44_9GLOM</name>
<protein>
    <submittedName>
        <fullName evidence="1">1475_t:CDS:1</fullName>
    </submittedName>
</protein>
<organism evidence="1 2">
    <name type="scientific">Funneliformis geosporum</name>
    <dbReference type="NCBI Taxonomy" id="1117311"/>
    <lineage>
        <taxon>Eukaryota</taxon>
        <taxon>Fungi</taxon>
        <taxon>Fungi incertae sedis</taxon>
        <taxon>Mucoromycota</taxon>
        <taxon>Glomeromycotina</taxon>
        <taxon>Glomeromycetes</taxon>
        <taxon>Glomerales</taxon>
        <taxon>Glomeraceae</taxon>
        <taxon>Funneliformis</taxon>
    </lineage>
</organism>
<gene>
    <name evidence="1" type="ORF">FWILDA_LOCUS9644</name>
</gene>
<evidence type="ECO:0000313" key="1">
    <source>
        <dbReference type="EMBL" id="CAI2180563.1"/>
    </source>
</evidence>
<evidence type="ECO:0000313" key="2">
    <source>
        <dbReference type="Proteomes" id="UP001153678"/>
    </source>
</evidence>
<reference evidence="1" key="1">
    <citation type="submission" date="2022-08" db="EMBL/GenBank/DDBJ databases">
        <authorList>
            <person name="Kallberg Y."/>
            <person name="Tangrot J."/>
            <person name="Rosling A."/>
        </authorList>
    </citation>
    <scope>NUCLEOTIDE SEQUENCE</scope>
    <source>
        <strain evidence="1">Wild A</strain>
    </source>
</reference>